<evidence type="ECO:0000313" key="1">
    <source>
        <dbReference type="EMBL" id="MBE0403066.1"/>
    </source>
</evidence>
<sequence>MSLFNPVWRGVWRPVWLPRTANRVLAVLVDPDGNALVSPSGEAWVFWIEVDND</sequence>
<dbReference type="RefSeq" id="WP_192527025.1">
    <property type="nucleotide sequence ID" value="NZ_RRZC01000004.1"/>
</dbReference>
<name>A0ABR9F9A6_9GAMM</name>
<proteinExistence type="predicted"/>
<keyword evidence="2" id="KW-1185">Reference proteome</keyword>
<gene>
    <name evidence="1" type="ORF">EI163_05770</name>
</gene>
<reference evidence="1 2" key="1">
    <citation type="submission" date="2020-07" db="EMBL/GenBank/DDBJ databases">
        <title>Halophilic bacteria isolated from french cheeses.</title>
        <authorList>
            <person name="Kothe C.I."/>
            <person name="Farah-Kraiem B."/>
            <person name="Renault P."/>
            <person name="Dridi B."/>
        </authorList>
    </citation>
    <scope>NUCLEOTIDE SEQUENCE [LARGE SCALE GENOMIC DNA]</scope>
    <source>
        <strain evidence="1 2">FME16</strain>
    </source>
</reference>
<dbReference type="Proteomes" id="UP000754821">
    <property type="component" value="Unassembled WGS sequence"/>
</dbReference>
<dbReference type="EMBL" id="RRZC01000004">
    <property type="protein sequence ID" value="MBE0403066.1"/>
    <property type="molecule type" value="Genomic_DNA"/>
</dbReference>
<accession>A0ABR9F9A6</accession>
<protein>
    <submittedName>
        <fullName evidence="1">Uncharacterized protein</fullName>
    </submittedName>
</protein>
<organism evidence="1 2">
    <name type="scientific">Halomonas citrativorans</name>
    <dbReference type="NCBI Taxonomy" id="2742612"/>
    <lineage>
        <taxon>Bacteria</taxon>
        <taxon>Pseudomonadati</taxon>
        <taxon>Pseudomonadota</taxon>
        <taxon>Gammaproteobacteria</taxon>
        <taxon>Oceanospirillales</taxon>
        <taxon>Halomonadaceae</taxon>
        <taxon>Halomonas</taxon>
    </lineage>
</organism>
<comment type="caution">
    <text evidence="1">The sequence shown here is derived from an EMBL/GenBank/DDBJ whole genome shotgun (WGS) entry which is preliminary data.</text>
</comment>
<evidence type="ECO:0000313" key="2">
    <source>
        <dbReference type="Proteomes" id="UP000754821"/>
    </source>
</evidence>